<sequence>MKNLDKVAPYTSSITQGNWGTMTTLVAEVGVSAKDSIAFGEKTLLSNYVYDKNGTYKLIYTVVGIDGSIDNYVEDDGILPTLFLSPDQENYVSVIPYHPDKELEISIPVFHRDGVELPKGNRPFTGHFIGTTDSYSIFHDVPFEDNKPDKILAIEFINGKLKKKHNVKIPLPANNRIAICDKTIHLLANDGSILLHREIDEKGNVLRSREIDAKDIDVLQILSSSFDKDSYLLAQDNDKIILEKIDAAGASEIIALVDFADPLFNTWQPVDIADDTFVTRFNTEFGNGWLTTKNDKLLEIFYSKGEQGYRNLLTNELLSMQHDKLIISSINKTTERGYAVVLYPRVVGTAENAELIVLNRRLP</sequence>
<evidence type="ECO:0000313" key="2">
    <source>
        <dbReference type="Proteomes" id="UP000279594"/>
    </source>
</evidence>
<organism evidence="1 2">
    <name type="scientific">Janthinobacterium agaricidamnosum</name>
    <dbReference type="NCBI Taxonomy" id="55508"/>
    <lineage>
        <taxon>Bacteria</taxon>
        <taxon>Pseudomonadati</taxon>
        <taxon>Pseudomonadota</taxon>
        <taxon>Betaproteobacteria</taxon>
        <taxon>Burkholderiales</taxon>
        <taxon>Oxalobacteraceae</taxon>
        <taxon>Janthinobacterium</taxon>
    </lineage>
</organism>
<evidence type="ECO:0000313" key="1">
    <source>
        <dbReference type="EMBL" id="AYM76305.1"/>
    </source>
</evidence>
<reference evidence="1 2" key="1">
    <citation type="submission" date="2018-10" db="EMBL/GenBank/DDBJ databases">
        <title>Effects of UV and annual dynamics of microbial communities in freshwater RAS systems.</title>
        <authorList>
            <person name="Bekkelund A.K."/>
            <person name="Hansen B.R."/>
            <person name="Stokken H."/>
            <person name="Eriksen B.F."/>
            <person name="Kashulin N.A."/>
        </authorList>
    </citation>
    <scope>NUCLEOTIDE SEQUENCE [LARGE SCALE GENOMIC DNA]</scope>
    <source>
        <strain evidence="1 2">BHSEK</strain>
    </source>
</reference>
<dbReference type="RefSeq" id="WP_121669288.1">
    <property type="nucleotide sequence ID" value="NZ_CP033019.1"/>
</dbReference>
<accession>A0A3G2EB41</accession>
<protein>
    <submittedName>
        <fullName evidence="1">Uncharacterized protein</fullName>
    </submittedName>
</protein>
<dbReference type="Proteomes" id="UP000279594">
    <property type="component" value="Chromosome"/>
</dbReference>
<dbReference type="EMBL" id="CP033019">
    <property type="protein sequence ID" value="AYM76305.1"/>
    <property type="molecule type" value="Genomic_DNA"/>
</dbReference>
<gene>
    <name evidence="1" type="ORF">D9M09_11250</name>
</gene>
<name>A0A3G2EB41_9BURK</name>
<proteinExistence type="predicted"/>
<dbReference type="AlphaFoldDB" id="A0A3G2EB41"/>
<keyword evidence="2" id="KW-1185">Reference proteome</keyword>